<dbReference type="PROSITE" id="PS51257">
    <property type="entry name" value="PROKAR_LIPOPROTEIN"/>
    <property type="match status" value="1"/>
</dbReference>
<reference evidence="2 3" key="1">
    <citation type="journal article" date="2019" name="Environ. Microbiol.">
        <title>The phytopathogenic nature of Dickeya aquatica 174/2 and the dynamic early evolution of Dickeya pathogenicity.</title>
        <authorList>
            <person name="Duprey A."/>
            <person name="Taib N."/>
            <person name="Leonard S."/>
            <person name="Garin T."/>
            <person name="Flandrois J.P."/>
            <person name="Nasser W."/>
            <person name="Brochier-Armanet C."/>
            <person name="Reverchon S."/>
        </authorList>
    </citation>
    <scope>NUCLEOTIDE SEQUENCE [LARGE SCALE GENOMIC DNA]</scope>
    <source>
        <strain evidence="2 3">NCPPB 569</strain>
    </source>
</reference>
<proteinExistence type="predicted"/>
<gene>
    <name evidence="2" type="ORF">Dpoa569_0002007</name>
</gene>
<dbReference type="AlphaFoldDB" id="A0A5B8I6W9"/>
<name>A0A5B8I6W9_9GAMM</name>
<feature type="chain" id="PRO_5022971731" evidence="1">
    <location>
        <begin position="26"/>
        <end position="157"/>
    </location>
</feature>
<organism evidence="2 3">
    <name type="scientific">Dickeya poaceiphila</name>
    <dbReference type="NCBI Taxonomy" id="568768"/>
    <lineage>
        <taxon>Bacteria</taxon>
        <taxon>Pseudomonadati</taxon>
        <taxon>Pseudomonadota</taxon>
        <taxon>Gammaproteobacteria</taxon>
        <taxon>Enterobacterales</taxon>
        <taxon>Pectobacteriaceae</taxon>
        <taxon>Dickeya</taxon>
    </lineage>
</organism>
<feature type="signal peptide" evidence="1">
    <location>
        <begin position="1"/>
        <end position="25"/>
    </location>
</feature>
<dbReference type="OrthoDB" id="6628599at2"/>
<dbReference type="InterPro" id="IPR022231">
    <property type="entry name" value="DUF3757"/>
</dbReference>
<accession>A0A5B8I6W9</accession>
<keyword evidence="1" id="KW-0732">Signal</keyword>
<evidence type="ECO:0000313" key="3">
    <source>
        <dbReference type="Proteomes" id="UP000320591"/>
    </source>
</evidence>
<protein>
    <submittedName>
        <fullName evidence="2">DUF3757 domain-containing protein</fullName>
    </submittedName>
</protein>
<evidence type="ECO:0000313" key="2">
    <source>
        <dbReference type="EMBL" id="QDX30143.1"/>
    </source>
</evidence>
<evidence type="ECO:0000256" key="1">
    <source>
        <dbReference type="SAM" id="SignalP"/>
    </source>
</evidence>
<dbReference type="KEGG" id="dic:Dpoa569_0002007"/>
<dbReference type="Pfam" id="PF12582">
    <property type="entry name" value="DUF3757"/>
    <property type="match status" value="1"/>
</dbReference>
<dbReference type="Proteomes" id="UP000320591">
    <property type="component" value="Chromosome"/>
</dbReference>
<dbReference type="EMBL" id="CP042220">
    <property type="protein sequence ID" value="QDX30143.1"/>
    <property type="molecule type" value="Genomic_DNA"/>
</dbReference>
<keyword evidence="3" id="KW-1185">Reference proteome</keyword>
<dbReference type="RefSeq" id="WP_042870445.1">
    <property type="nucleotide sequence ID" value="NZ_CM001975.1"/>
</dbReference>
<sequence>MANIHKISLFIVALTASSCVMSSRAQTLSCPTPESITYSQGVFVAQEKRVGWVGRWVSQKHDPALVKGFSAVEFISMKNSLKDGTLTNCTYSLSGADGVVDLSYQKKGDERKLTTLIVSISGQPNWKKEKGSVGIQGYECTKSVDKCLFTPLRIDAN</sequence>